<reference evidence="19 20" key="1">
    <citation type="submission" date="2016-10" db="EMBL/GenBank/DDBJ databases">
        <authorList>
            <person name="Varghese N."/>
            <person name="Submissions S."/>
        </authorList>
    </citation>
    <scope>NUCLEOTIDE SEQUENCE [LARGE SCALE GENOMIC DNA]</scope>
    <source>
        <strain evidence="20">YIM D21,KCTC 23444,ACCC 10710</strain>
    </source>
</reference>
<keyword evidence="7 16" id="KW-0732">Signal</keyword>
<dbReference type="RefSeq" id="WP_149756503.1">
    <property type="nucleotide sequence ID" value="NZ_FOMS01000008.1"/>
</dbReference>
<dbReference type="Proteomes" id="UP000325289">
    <property type="component" value="Unassembled WGS sequence"/>
</dbReference>
<dbReference type="SUPFAM" id="SSF56935">
    <property type="entry name" value="Porins"/>
    <property type="match status" value="1"/>
</dbReference>
<evidence type="ECO:0000256" key="11">
    <source>
        <dbReference type="ARBA" id="ARBA00023136"/>
    </source>
</evidence>
<keyword evidence="9" id="KW-0406">Ion transport</keyword>
<dbReference type="GO" id="GO:0015891">
    <property type="term" value="P:siderophore transport"/>
    <property type="evidence" value="ECO:0007669"/>
    <property type="project" value="InterPro"/>
</dbReference>
<evidence type="ECO:0000259" key="17">
    <source>
        <dbReference type="Pfam" id="PF00593"/>
    </source>
</evidence>
<evidence type="ECO:0000256" key="10">
    <source>
        <dbReference type="ARBA" id="ARBA00023077"/>
    </source>
</evidence>
<dbReference type="InterPro" id="IPR039426">
    <property type="entry name" value="TonB-dep_rcpt-like"/>
</dbReference>
<dbReference type="InterPro" id="IPR012910">
    <property type="entry name" value="Plug_dom"/>
</dbReference>
<name>A0A1I1ZIG7_9RHOB</name>
<keyword evidence="10 15" id="KW-0798">TonB box</keyword>
<protein>
    <submittedName>
        <fullName evidence="19">Iron complex outermembrane recepter protein</fullName>
    </submittedName>
</protein>
<dbReference type="GO" id="GO:0009279">
    <property type="term" value="C:cell outer membrane"/>
    <property type="evidence" value="ECO:0007669"/>
    <property type="project" value="UniProtKB-SubCell"/>
</dbReference>
<keyword evidence="13 14" id="KW-0998">Cell outer membrane</keyword>
<evidence type="ECO:0000313" key="20">
    <source>
        <dbReference type="Proteomes" id="UP000325289"/>
    </source>
</evidence>
<evidence type="ECO:0000256" key="15">
    <source>
        <dbReference type="RuleBase" id="RU003357"/>
    </source>
</evidence>
<dbReference type="PROSITE" id="PS52016">
    <property type="entry name" value="TONB_DEPENDENT_REC_3"/>
    <property type="match status" value="1"/>
</dbReference>
<organism evidence="19 20">
    <name type="scientific">Roseivivax sediminis</name>
    <dbReference type="NCBI Taxonomy" id="936889"/>
    <lineage>
        <taxon>Bacteria</taxon>
        <taxon>Pseudomonadati</taxon>
        <taxon>Pseudomonadota</taxon>
        <taxon>Alphaproteobacteria</taxon>
        <taxon>Rhodobacterales</taxon>
        <taxon>Roseobacteraceae</taxon>
        <taxon>Roseivivax</taxon>
    </lineage>
</organism>
<dbReference type="CDD" id="cd01347">
    <property type="entry name" value="ligand_gated_channel"/>
    <property type="match status" value="1"/>
</dbReference>
<dbReference type="OrthoDB" id="9760333at2"/>
<evidence type="ECO:0000256" key="5">
    <source>
        <dbReference type="ARBA" id="ARBA00022496"/>
    </source>
</evidence>
<keyword evidence="11 14" id="KW-0472">Membrane</keyword>
<dbReference type="InterPro" id="IPR036942">
    <property type="entry name" value="Beta-barrel_TonB_sf"/>
</dbReference>
<evidence type="ECO:0000256" key="7">
    <source>
        <dbReference type="ARBA" id="ARBA00022729"/>
    </source>
</evidence>
<keyword evidence="3 14" id="KW-0813">Transport</keyword>
<dbReference type="Pfam" id="PF07715">
    <property type="entry name" value="Plug"/>
    <property type="match status" value="1"/>
</dbReference>
<evidence type="ECO:0000256" key="1">
    <source>
        <dbReference type="ARBA" id="ARBA00004571"/>
    </source>
</evidence>
<dbReference type="PANTHER" id="PTHR32552">
    <property type="entry name" value="FERRICHROME IRON RECEPTOR-RELATED"/>
    <property type="match status" value="1"/>
</dbReference>
<dbReference type="InterPro" id="IPR010105">
    <property type="entry name" value="TonB_sidphr_rcpt"/>
</dbReference>
<accession>A0A1I1ZIG7</accession>
<evidence type="ECO:0000256" key="8">
    <source>
        <dbReference type="ARBA" id="ARBA00023004"/>
    </source>
</evidence>
<feature type="domain" description="TonB-dependent receptor-like beta-barrel" evidence="17">
    <location>
        <begin position="244"/>
        <end position="673"/>
    </location>
</feature>
<feature type="signal peptide" evidence="16">
    <location>
        <begin position="1"/>
        <end position="23"/>
    </location>
</feature>
<evidence type="ECO:0000259" key="18">
    <source>
        <dbReference type="Pfam" id="PF07715"/>
    </source>
</evidence>
<evidence type="ECO:0000256" key="16">
    <source>
        <dbReference type="SAM" id="SignalP"/>
    </source>
</evidence>
<dbReference type="EMBL" id="FOMS01000008">
    <property type="protein sequence ID" value="SFE31487.1"/>
    <property type="molecule type" value="Genomic_DNA"/>
</dbReference>
<dbReference type="Pfam" id="PF00593">
    <property type="entry name" value="TonB_dep_Rec_b-barrel"/>
    <property type="match status" value="1"/>
</dbReference>
<evidence type="ECO:0000256" key="12">
    <source>
        <dbReference type="ARBA" id="ARBA00023170"/>
    </source>
</evidence>
<dbReference type="GO" id="GO:0015344">
    <property type="term" value="F:siderophore uptake transmembrane transporter activity"/>
    <property type="evidence" value="ECO:0007669"/>
    <property type="project" value="TreeGrafter"/>
</dbReference>
<feature type="chain" id="PRO_5009302058" evidence="16">
    <location>
        <begin position="24"/>
        <end position="702"/>
    </location>
</feature>
<keyword evidence="5" id="KW-0410">Iron transport</keyword>
<dbReference type="InterPro" id="IPR000531">
    <property type="entry name" value="Beta-barrel_TonB"/>
</dbReference>
<keyword evidence="6 14" id="KW-0812">Transmembrane</keyword>
<sequence length="702" mass="76531">MHVSRMALMAGLATIAIAPAARAQDSGAVDLGSVVFEAESDDTLLQNGYVAESGRQATKLDTDISRIPQSIGVVTQDQLEDQQPRTLLESLSYSAGAGVGDFAFDTRYDAFYLRGFPAYNSGFFRDGLRQVNGPSAWYRNDPYTLEGAALLKGPASSLYGVSGPGGLVNLVSKRPKADPFREIKLTGGTDDRAELAFDVTGAADDDARVLYRLTGILRDADTPLDGYQDDKTLIAPALTFELGERTTVTLLGEYSDSTVGGTASYYNPSYGEASEIYNGDPDYNDFDQEQWRLGYEVEHELTDAITLRHKLRYSEVDVEMEYSGFYDTGSDLARYWGHYLEDQYNLATDTTAEFEFTTGGLSHEAVVGVDYTESAYDSYLAPTGYVSASATDDLDAPYNAGQDVRQTGVYVHDQITAGNLSVFLSARHDWVEIETEDSSRSTDERTDEEWSGRLGVSYAFANGVTPYASLSSAFVPNTGLVFDPGDPASGRAADPTTALQKEIGVKYRHPTRDVQLSAALFDIRQENGTIYQTLTAEETDAFGGLNQIQVPYDLRSRGLELEGSANLGSGLRLMGSYTYLDMEIEEGAEGTEGNTLSASPEHTASVWAFWEPEGGTFEGWGFGGGLRYVGESWGDDENSFENDDYLFADLAMSYDFGAIGQDGLALQVNVKNLFDEDGQTCSAGYCYRYEGRTATASIGYRF</sequence>
<keyword evidence="4 14" id="KW-1134">Transmembrane beta strand</keyword>
<evidence type="ECO:0000256" key="3">
    <source>
        <dbReference type="ARBA" id="ARBA00022448"/>
    </source>
</evidence>
<evidence type="ECO:0000256" key="9">
    <source>
        <dbReference type="ARBA" id="ARBA00023065"/>
    </source>
</evidence>
<evidence type="ECO:0000256" key="13">
    <source>
        <dbReference type="ARBA" id="ARBA00023237"/>
    </source>
</evidence>
<comment type="subcellular location">
    <subcellularLocation>
        <location evidence="1 14">Cell outer membrane</location>
        <topology evidence="1 14">Multi-pass membrane protein</topology>
    </subcellularLocation>
</comment>
<evidence type="ECO:0000313" key="19">
    <source>
        <dbReference type="EMBL" id="SFE31487.1"/>
    </source>
</evidence>
<gene>
    <name evidence="19" type="ORF">SAMN04515678_108155</name>
</gene>
<dbReference type="InterPro" id="IPR037066">
    <property type="entry name" value="Plug_dom_sf"/>
</dbReference>
<comment type="similarity">
    <text evidence="2 14 15">Belongs to the TonB-dependent receptor family.</text>
</comment>
<keyword evidence="12" id="KW-0675">Receptor</keyword>
<evidence type="ECO:0000256" key="2">
    <source>
        <dbReference type="ARBA" id="ARBA00009810"/>
    </source>
</evidence>
<dbReference type="AlphaFoldDB" id="A0A1I1ZIG7"/>
<dbReference type="GO" id="GO:0038023">
    <property type="term" value="F:signaling receptor activity"/>
    <property type="evidence" value="ECO:0007669"/>
    <property type="project" value="InterPro"/>
</dbReference>
<evidence type="ECO:0000256" key="14">
    <source>
        <dbReference type="PROSITE-ProRule" id="PRU01360"/>
    </source>
</evidence>
<keyword evidence="8" id="KW-0408">Iron</keyword>
<dbReference type="Gene3D" id="2.170.130.10">
    <property type="entry name" value="TonB-dependent receptor, plug domain"/>
    <property type="match status" value="1"/>
</dbReference>
<proteinExistence type="inferred from homology"/>
<evidence type="ECO:0000256" key="4">
    <source>
        <dbReference type="ARBA" id="ARBA00022452"/>
    </source>
</evidence>
<dbReference type="Gene3D" id="2.40.170.20">
    <property type="entry name" value="TonB-dependent receptor, beta-barrel domain"/>
    <property type="match status" value="1"/>
</dbReference>
<evidence type="ECO:0000256" key="6">
    <source>
        <dbReference type="ARBA" id="ARBA00022692"/>
    </source>
</evidence>
<dbReference type="NCBIfam" id="TIGR01783">
    <property type="entry name" value="TonB-siderophor"/>
    <property type="match status" value="1"/>
</dbReference>
<keyword evidence="20" id="KW-1185">Reference proteome</keyword>
<dbReference type="PANTHER" id="PTHR32552:SF68">
    <property type="entry name" value="FERRICHROME OUTER MEMBRANE TRANSPORTER_PHAGE RECEPTOR"/>
    <property type="match status" value="1"/>
</dbReference>
<feature type="domain" description="TonB-dependent receptor plug" evidence="18">
    <location>
        <begin position="65"/>
        <end position="166"/>
    </location>
</feature>